<reference evidence="3" key="1">
    <citation type="submission" date="2023-01" db="EMBL/GenBank/DDBJ databases">
        <title>Whole genome sequence of Paucibacter sp. S2-9 isolated from pond sediment.</title>
        <authorList>
            <person name="Jung J.Y."/>
        </authorList>
    </citation>
    <scope>NUCLEOTIDE SEQUENCE</scope>
    <source>
        <strain evidence="3">S2-9</strain>
    </source>
</reference>
<evidence type="ECO:0000313" key="4">
    <source>
        <dbReference type="Proteomes" id="UP001177769"/>
    </source>
</evidence>
<feature type="region of interest" description="Disordered" evidence="1">
    <location>
        <begin position="109"/>
        <end position="136"/>
    </location>
</feature>
<feature type="chain" id="PRO_5041642626" evidence="2">
    <location>
        <begin position="22"/>
        <end position="136"/>
    </location>
</feature>
<organism evidence="3 4">
    <name type="scientific">Paucibacter sediminis</name>
    <dbReference type="NCBI Taxonomy" id="3019553"/>
    <lineage>
        <taxon>Bacteria</taxon>
        <taxon>Pseudomonadati</taxon>
        <taxon>Pseudomonadota</taxon>
        <taxon>Betaproteobacteria</taxon>
        <taxon>Burkholderiales</taxon>
        <taxon>Sphaerotilaceae</taxon>
        <taxon>Roseateles</taxon>
    </lineage>
</organism>
<proteinExistence type="predicted"/>
<dbReference type="Proteomes" id="UP001177769">
    <property type="component" value="Chromosome"/>
</dbReference>
<name>A0AA95NHH9_9BURK</name>
<keyword evidence="4" id="KW-1185">Reference proteome</keyword>
<keyword evidence="2" id="KW-0732">Signal</keyword>
<feature type="compositionally biased region" description="Basic and acidic residues" evidence="1">
    <location>
        <begin position="112"/>
        <end position="122"/>
    </location>
</feature>
<dbReference type="RefSeq" id="WP_285233611.1">
    <property type="nucleotide sequence ID" value="NZ_CP116346.1"/>
</dbReference>
<sequence>MIIKKSLGALGLALLAGMASAADVGVSVSIGQPGFYGRIDIGNMPQPPQVVVAQPVWVQRAPGRVVQPIYLRVPPGHQKNWAKHCGRYDACGVPVYFVKEDWYARQYGGGGDDYRGEPEHGRKDHGKGHGHGKHRD</sequence>
<feature type="signal peptide" evidence="2">
    <location>
        <begin position="1"/>
        <end position="21"/>
    </location>
</feature>
<dbReference type="KEGG" id="pais:PFX98_02600"/>
<dbReference type="AlphaFoldDB" id="A0AA95NHH9"/>
<feature type="compositionally biased region" description="Basic residues" evidence="1">
    <location>
        <begin position="123"/>
        <end position="136"/>
    </location>
</feature>
<evidence type="ECO:0000256" key="2">
    <source>
        <dbReference type="SAM" id="SignalP"/>
    </source>
</evidence>
<dbReference type="EMBL" id="CP116346">
    <property type="protein sequence ID" value="WIT12513.1"/>
    <property type="molecule type" value="Genomic_DNA"/>
</dbReference>
<evidence type="ECO:0000256" key="1">
    <source>
        <dbReference type="SAM" id="MobiDB-lite"/>
    </source>
</evidence>
<protein>
    <submittedName>
        <fullName evidence="3">Uncharacterized protein</fullName>
    </submittedName>
</protein>
<gene>
    <name evidence="3" type="ORF">PFX98_02600</name>
</gene>
<accession>A0AA95NHH9</accession>
<evidence type="ECO:0000313" key="3">
    <source>
        <dbReference type="EMBL" id="WIT12513.1"/>
    </source>
</evidence>